<proteinExistence type="predicted"/>
<keyword evidence="3" id="KW-1185">Reference proteome</keyword>
<accession>A0ABZ0L2L2</accession>
<dbReference type="InterPro" id="IPR011990">
    <property type="entry name" value="TPR-like_helical_dom_sf"/>
</dbReference>
<reference evidence="2 3" key="1">
    <citation type="submission" date="2023-06" db="EMBL/GenBank/DDBJ databases">
        <title>Sporosarcina sp. nov., isolated from Korean tranditional fermented seafood 'Jeotgal'.</title>
        <authorList>
            <person name="Yang A.I."/>
            <person name="Shin N.-R."/>
        </authorList>
    </citation>
    <scope>NUCLEOTIDE SEQUENCE [LARGE SCALE GENOMIC DNA]</scope>
    <source>
        <strain evidence="2 3">T2O-4</strain>
    </source>
</reference>
<dbReference type="RefSeq" id="WP_317966369.1">
    <property type="nucleotide sequence ID" value="NZ_CP129118.1"/>
</dbReference>
<dbReference type="EMBL" id="CP129118">
    <property type="protein sequence ID" value="WOV86844.1"/>
    <property type="molecule type" value="Genomic_DNA"/>
</dbReference>
<evidence type="ECO:0000256" key="1">
    <source>
        <dbReference type="SAM" id="Coils"/>
    </source>
</evidence>
<organism evidence="2 3">
    <name type="scientific">Sporosarcina oncorhynchi</name>
    <dbReference type="NCBI Taxonomy" id="3056444"/>
    <lineage>
        <taxon>Bacteria</taxon>
        <taxon>Bacillati</taxon>
        <taxon>Bacillota</taxon>
        <taxon>Bacilli</taxon>
        <taxon>Bacillales</taxon>
        <taxon>Caryophanaceae</taxon>
        <taxon>Sporosarcina</taxon>
    </lineage>
</organism>
<gene>
    <name evidence="2" type="ORF">QWT69_13330</name>
</gene>
<keyword evidence="1" id="KW-0175">Coiled coil</keyword>
<sequence>MSINEKALQLFEANEYSEALGLLEQAVKEERTVQALNNLAWMYLYEEEDAKRAKPLLEEVIAMHPSSYFPYAMLGEIALQEKQWASARELLHTSLAIKHSREAVHNLAVADYHTGRLQQAADGFHSIAEDSDISSWYEVSVRIQNGETAVAKSILDRWNDQSDQYLGAIEAADAYAEIGCLREARKMYEKEWKEYVVSSYVISRYAYVLFHLQDTEACRQVIDQAIADKAIEMEEERQEPCDEHWSATDKAERIDELHRELSGLQQLFDQLQAGFRPPFEFEMHTEGGCYLFGCKQHGHPEYVGIGE</sequence>
<evidence type="ECO:0000313" key="3">
    <source>
        <dbReference type="Proteomes" id="UP001303902"/>
    </source>
</evidence>
<dbReference type="Proteomes" id="UP001303902">
    <property type="component" value="Chromosome"/>
</dbReference>
<dbReference type="SUPFAM" id="SSF48452">
    <property type="entry name" value="TPR-like"/>
    <property type="match status" value="1"/>
</dbReference>
<protein>
    <recommendedName>
        <fullName evidence="4">Tetratricopeptide repeat protein</fullName>
    </recommendedName>
</protein>
<dbReference type="Gene3D" id="1.25.40.10">
    <property type="entry name" value="Tetratricopeptide repeat domain"/>
    <property type="match status" value="1"/>
</dbReference>
<name>A0ABZ0L2L2_9BACL</name>
<evidence type="ECO:0008006" key="4">
    <source>
        <dbReference type="Google" id="ProtNLM"/>
    </source>
</evidence>
<dbReference type="Pfam" id="PF14559">
    <property type="entry name" value="TPR_19"/>
    <property type="match status" value="1"/>
</dbReference>
<evidence type="ECO:0000313" key="2">
    <source>
        <dbReference type="EMBL" id="WOV86844.1"/>
    </source>
</evidence>
<feature type="coiled-coil region" evidence="1">
    <location>
        <begin position="247"/>
        <end position="274"/>
    </location>
</feature>